<dbReference type="Pfam" id="PF11927">
    <property type="entry name" value="HODM_asu-like"/>
    <property type="match status" value="1"/>
</dbReference>
<accession>A0A934ISG3</accession>
<keyword evidence="2" id="KW-1185">Reference proteome</keyword>
<protein>
    <submittedName>
        <fullName evidence="1">DUF3445 domain-containing protein</fullName>
    </submittedName>
</protein>
<reference evidence="1" key="1">
    <citation type="submission" date="2020-12" db="EMBL/GenBank/DDBJ databases">
        <title>Bacterial taxonomy.</title>
        <authorList>
            <person name="Pan X."/>
        </authorList>
    </citation>
    <scope>NUCLEOTIDE SEQUENCE</scope>
    <source>
        <strain evidence="1">B2012</strain>
    </source>
</reference>
<dbReference type="EMBL" id="JAEKJA010000011">
    <property type="protein sequence ID" value="MBJ3776829.1"/>
    <property type="molecule type" value="Genomic_DNA"/>
</dbReference>
<comment type="caution">
    <text evidence="1">The sequence shown here is derived from an EMBL/GenBank/DDBJ whole genome shotgun (WGS) entry which is preliminary data.</text>
</comment>
<dbReference type="AlphaFoldDB" id="A0A934ISG3"/>
<dbReference type="InterPro" id="IPR021848">
    <property type="entry name" value="HODM_asu-like"/>
</dbReference>
<evidence type="ECO:0000313" key="1">
    <source>
        <dbReference type="EMBL" id="MBJ3776829.1"/>
    </source>
</evidence>
<sequence length="282" mass="30603">MRPLHTPYAGRHRPFSIAMAPLEEDVWLEVDDHRAADLAQKAEIFASADDAFLAELDTEAAQAEALALVEEHLARRRLLAGVPAPAADAPPLMRAAMLVQDDLTLMRRGEDGWRLAVSAVCFPTAWSPAEKFGRPMDAIHTNVPGWAGPMGTRVSRIFDQLKPGALVWRLNWSLQFGDAMRRSLSKHTAPRPDGPMEALMVRVERQTLRKMPGSGDILFTVKILLDPIAAIARHPEAARLAAGLSDQLAGLSDAEVAYKGLTATRASILARLSEIGAQASAV</sequence>
<dbReference type="RefSeq" id="WP_198882734.1">
    <property type="nucleotide sequence ID" value="NZ_JAEKJA010000011.1"/>
</dbReference>
<evidence type="ECO:0000313" key="2">
    <source>
        <dbReference type="Proteomes" id="UP000609531"/>
    </source>
</evidence>
<dbReference type="Proteomes" id="UP000609531">
    <property type="component" value="Unassembled WGS sequence"/>
</dbReference>
<gene>
    <name evidence="1" type="ORF">JCR33_14075</name>
</gene>
<proteinExistence type="predicted"/>
<organism evidence="1 2">
    <name type="scientific">Acuticoccus mangrovi</name>
    <dbReference type="NCBI Taxonomy" id="2796142"/>
    <lineage>
        <taxon>Bacteria</taxon>
        <taxon>Pseudomonadati</taxon>
        <taxon>Pseudomonadota</taxon>
        <taxon>Alphaproteobacteria</taxon>
        <taxon>Hyphomicrobiales</taxon>
        <taxon>Amorphaceae</taxon>
        <taxon>Acuticoccus</taxon>
    </lineage>
</organism>
<name>A0A934ISG3_9HYPH</name>